<dbReference type="InterPro" id="IPR031329">
    <property type="entry name" value="NEUT/ALK_ceramidase_N"/>
</dbReference>
<comment type="caution">
    <text evidence="3">The sequence shown here is derived from an EMBL/GenBank/DDBJ whole genome shotgun (WGS) entry which is preliminary data.</text>
</comment>
<accession>A0ABR3YW93</accession>
<name>A0ABR3YW93_9PEZI</name>
<keyword evidence="1" id="KW-0732">Signal</keyword>
<protein>
    <recommendedName>
        <fullName evidence="2">Neutral/alkaline non-lysosomal ceramidase N-terminal domain-containing protein</fullName>
    </recommendedName>
</protein>
<organism evidence="3 4">
    <name type="scientific">Sporothrix stenoceras</name>
    <dbReference type="NCBI Taxonomy" id="5173"/>
    <lineage>
        <taxon>Eukaryota</taxon>
        <taxon>Fungi</taxon>
        <taxon>Dikarya</taxon>
        <taxon>Ascomycota</taxon>
        <taxon>Pezizomycotina</taxon>
        <taxon>Sordariomycetes</taxon>
        <taxon>Sordariomycetidae</taxon>
        <taxon>Ophiostomatales</taxon>
        <taxon>Ophiostomataceae</taxon>
        <taxon>Sporothrix</taxon>
    </lineage>
</organism>
<proteinExistence type="predicted"/>
<dbReference type="EMBL" id="JAWCUI010000045">
    <property type="protein sequence ID" value="KAL1892340.1"/>
    <property type="molecule type" value="Genomic_DNA"/>
</dbReference>
<evidence type="ECO:0000313" key="4">
    <source>
        <dbReference type="Proteomes" id="UP001583186"/>
    </source>
</evidence>
<feature type="signal peptide" evidence="1">
    <location>
        <begin position="1"/>
        <end position="19"/>
    </location>
</feature>
<reference evidence="3 4" key="1">
    <citation type="journal article" date="2024" name="IMA Fungus">
        <title>IMA Genome - F19 : A genome assembly and annotation guide to empower mycologists, including annotated draft genome sequences of Ceratocystis pirilliformis, Diaporthe australafricana, Fusarium ophioides, Paecilomyces lecythidis, and Sporothrix stenoceras.</title>
        <authorList>
            <person name="Aylward J."/>
            <person name="Wilson A.M."/>
            <person name="Visagie C.M."/>
            <person name="Spraker J."/>
            <person name="Barnes I."/>
            <person name="Buitendag C."/>
            <person name="Ceriani C."/>
            <person name="Del Mar Angel L."/>
            <person name="du Plessis D."/>
            <person name="Fuchs T."/>
            <person name="Gasser K."/>
            <person name="Kramer D."/>
            <person name="Li W."/>
            <person name="Munsamy K."/>
            <person name="Piso A."/>
            <person name="Price J.L."/>
            <person name="Sonnekus B."/>
            <person name="Thomas C."/>
            <person name="van der Nest A."/>
            <person name="van Dijk A."/>
            <person name="van Heerden A."/>
            <person name="van Vuuren N."/>
            <person name="Yilmaz N."/>
            <person name="Duong T.A."/>
            <person name="van der Merwe N.A."/>
            <person name="Wingfield M.J."/>
            <person name="Wingfield B.D."/>
        </authorList>
    </citation>
    <scope>NUCLEOTIDE SEQUENCE [LARGE SCALE GENOMIC DNA]</scope>
    <source>
        <strain evidence="3 4">CMW 5346</strain>
    </source>
</reference>
<dbReference type="Proteomes" id="UP001583186">
    <property type="component" value="Unassembled WGS sequence"/>
</dbReference>
<dbReference type="Pfam" id="PF04734">
    <property type="entry name" value="Ceramidase_alk"/>
    <property type="match status" value="1"/>
</dbReference>
<evidence type="ECO:0000313" key="3">
    <source>
        <dbReference type="EMBL" id="KAL1892340.1"/>
    </source>
</evidence>
<keyword evidence="4" id="KW-1185">Reference proteome</keyword>
<evidence type="ECO:0000256" key="1">
    <source>
        <dbReference type="SAM" id="SignalP"/>
    </source>
</evidence>
<evidence type="ECO:0000259" key="2">
    <source>
        <dbReference type="Pfam" id="PF04734"/>
    </source>
</evidence>
<feature type="domain" description="Neutral/alkaline non-lysosomal ceramidase N-terminal" evidence="2">
    <location>
        <begin position="55"/>
        <end position="268"/>
    </location>
</feature>
<gene>
    <name evidence="3" type="ORF">Sste5346_007078</name>
</gene>
<sequence>MKFSFLSLAAALLLPVTLAAGSTTDNTTGLLVGTARVDITPYPNPHWLPLDEFAHEKLHVRAIVYENNDVRGAFVNCELAFIQDGIYKTANKLVAEALNTSLANVLVSITHAHSAGPAGVTNANQYGNAAVRNYSSLGLAAVEAATLALGNLKPAKVGYNTGEAFFNVNRDALDPLTGRWTQAANLSGPVDRAVQVLTFLGRDDNAPIASYTSYGMHPVNSYLSGFTTGDWPAAMMRWIETSMSVNDTFVAIFSQQASGDVNPLLRRAGTNNLASISSVPITGFELVQECVEEPVRDGYTPFVRPDDHYIRQLFRELEAQGVMMGEIVMQIMSQTTDFDDSPTIWAAQETVSCPGRKRLDSAREGVAGVYTTGPNFNVTTGAVGLGDVVLVTVGGEIFTRIGWRIKNETAGLMHKTMIVTMVNGQPSGYIPDSLSFDQETFQVLGTSLMPGTCAEISITNSLVSMVNQYKATLA</sequence>
<feature type="chain" id="PRO_5047247703" description="Neutral/alkaline non-lysosomal ceramidase N-terminal domain-containing protein" evidence="1">
    <location>
        <begin position="20"/>
        <end position="474"/>
    </location>
</feature>